<name>D8Q526_SCHCM</name>
<dbReference type="InParanoid" id="D8Q526"/>
<dbReference type="AlphaFoldDB" id="D8Q526"/>
<keyword evidence="3" id="KW-1185">Reference proteome</keyword>
<gene>
    <name evidence="2" type="ORF">SCHCODRAFT_234921</name>
</gene>
<evidence type="ECO:0000313" key="3">
    <source>
        <dbReference type="Proteomes" id="UP000007431"/>
    </source>
</evidence>
<evidence type="ECO:0000313" key="2">
    <source>
        <dbReference type="EMBL" id="EFI97335.1"/>
    </source>
</evidence>
<reference evidence="2 3" key="1">
    <citation type="journal article" date="2010" name="Nat. Biotechnol.">
        <title>Genome sequence of the model mushroom Schizophyllum commune.</title>
        <authorList>
            <person name="Ohm R.A."/>
            <person name="de Jong J.F."/>
            <person name="Lugones L.G."/>
            <person name="Aerts A."/>
            <person name="Kothe E."/>
            <person name="Stajich J.E."/>
            <person name="de Vries R.P."/>
            <person name="Record E."/>
            <person name="Levasseur A."/>
            <person name="Baker S.E."/>
            <person name="Bartholomew K.A."/>
            <person name="Coutinho P.M."/>
            <person name="Erdmann S."/>
            <person name="Fowler T.J."/>
            <person name="Gathman A.C."/>
            <person name="Lombard V."/>
            <person name="Henrissat B."/>
            <person name="Knabe N."/>
            <person name="Kuees U."/>
            <person name="Lilly W.W."/>
            <person name="Lindquist E."/>
            <person name="Lucas S."/>
            <person name="Magnuson J.K."/>
            <person name="Piumi F."/>
            <person name="Raudaskoski M."/>
            <person name="Salamov A."/>
            <person name="Schmutz J."/>
            <person name="Schwarze F.W.M.R."/>
            <person name="vanKuyk P.A."/>
            <person name="Horton J.S."/>
            <person name="Grigoriev I.V."/>
            <person name="Woesten H.A.B."/>
        </authorList>
    </citation>
    <scope>NUCLEOTIDE SEQUENCE [LARGE SCALE GENOMIC DNA]</scope>
    <source>
        <strain evidence="3">H4-8 / FGSC 9210</strain>
    </source>
</reference>
<accession>D8Q526</accession>
<evidence type="ECO:0000256" key="1">
    <source>
        <dbReference type="SAM" id="SignalP"/>
    </source>
</evidence>
<feature type="chain" id="PRO_5003120545" evidence="1">
    <location>
        <begin position="22"/>
        <end position="201"/>
    </location>
</feature>
<protein>
    <submittedName>
        <fullName evidence="2">Uncharacterized protein</fullName>
    </submittedName>
</protein>
<dbReference type="RefSeq" id="XP_003032238.1">
    <property type="nucleotide sequence ID" value="XM_003032192.1"/>
</dbReference>
<feature type="signal peptide" evidence="1">
    <location>
        <begin position="1"/>
        <end position="21"/>
    </location>
</feature>
<dbReference type="GeneID" id="9589804"/>
<dbReference type="KEGG" id="scm:SCHCO_02542074"/>
<proteinExistence type="predicted"/>
<dbReference type="VEuPathDB" id="FungiDB:SCHCODRAFT_02542074"/>
<dbReference type="HOGENOM" id="CLU_1361113_0_0_1"/>
<dbReference type="Proteomes" id="UP000007431">
    <property type="component" value="Unassembled WGS sequence"/>
</dbReference>
<dbReference type="EMBL" id="GL377306">
    <property type="protein sequence ID" value="EFI97335.1"/>
    <property type="molecule type" value="Genomic_DNA"/>
</dbReference>
<keyword evidence="1" id="KW-0732">Signal</keyword>
<sequence>MRRFQPALLALFSALVNLVYAAEVTLYDVSKDGKGASLAHIQSRTYSPLGTADDGSLTTYVGVEEISWVDEPSDPVETTTYTFVEGASSFGYTDTAPETSTFTMTVAGGRSTTTDTETWTEPGATEACQFDTDASVGSCVYYYAEQTDPLTFTGSLVPYYTLSADDNGAGATSGLPASLAALCSVAAGVGLGAWMTMAQAL</sequence>
<dbReference type="OrthoDB" id="3014932at2759"/>
<organism evidence="3">
    <name type="scientific">Schizophyllum commune (strain H4-8 / FGSC 9210)</name>
    <name type="common">Split gill fungus</name>
    <dbReference type="NCBI Taxonomy" id="578458"/>
    <lineage>
        <taxon>Eukaryota</taxon>
        <taxon>Fungi</taxon>
        <taxon>Dikarya</taxon>
        <taxon>Basidiomycota</taxon>
        <taxon>Agaricomycotina</taxon>
        <taxon>Agaricomycetes</taxon>
        <taxon>Agaricomycetidae</taxon>
        <taxon>Agaricales</taxon>
        <taxon>Schizophyllaceae</taxon>
        <taxon>Schizophyllum</taxon>
    </lineage>
</organism>